<evidence type="ECO:0000313" key="2">
    <source>
        <dbReference type="EMBL" id="KAF2648495.1"/>
    </source>
</evidence>
<dbReference type="AlphaFoldDB" id="A0A6A6SKS5"/>
<gene>
    <name evidence="2" type="ORF">K491DRAFT_242116</name>
</gene>
<dbReference type="EMBL" id="MU004535">
    <property type="protein sequence ID" value="KAF2648495.1"/>
    <property type="molecule type" value="Genomic_DNA"/>
</dbReference>
<proteinExistence type="predicted"/>
<evidence type="ECO:0000256" key="1">
    <source>
        <dbReference type="SAM" id="MobiDB-lite"/>
    </source>
</evidence>
<feature type="compositionally biased region" description="Low complexity" evidence="1">
    <location>
        <begin position="68"/>
        <end position="82"/>
    </location>
</feature>
<dbReference type="Proteomes" id="UP000799324">
    <property type="component" value="Unassembled WGS sequence"/>
</dbReference>
<reference evidence="2" key="1">
    <citation type="journal article" date="2020" name="Stud. Mycol.">
        <title>101 Dothideomycetes genomes: a test case for predicting lifestyles and emergence of pathogens.</title>
        <authorList>
            <person name="Haridas S."/>
            <person name="Albert R."/>
            <person name="Binder M."/>
            <person name="Bloem J."/>
            <person name="Labutti K."/>
            <person name="Salamov A."/>
            <person name="Andreopoulos B."/>
            <person name="Baker S."/>
            <person name="Barry K."/>
            <person name="Bills G."/>
            <person name="Bluhm B."/>
            <person name="Cannon C."/>
            <person name="Castanera R."/>
            <person name="Culley D."/>
            <person name="Daum C."/>
            <person name="Ezra D."/>
            <person name="Gonzalez J."/>
            <person name="Henrissat B."/>
            <person name="Kuo A."/>
            <person name="Liang C."/>
            <person name="Lipzen A."/>
            <person name="Lutzoni F."/>
            <person name="Magnuson J."/>
            <person name="Mondo S."/>
            <person name="Nolan M."/>
            <person name="Ohm R."/>
            <person name="Pangilinan J."/>
            <person name="Park H.-J."/>
            <person name="Ramirez L."/>
            <person name="Alfaro M."/>
            <person name="Sun H."/>
            <person name="Tritt A."/>
            <person name="Yoshinaga Y."/>
            <person name="Zwiers L.-H."/>
            <person name="Turgeon B."/>
            <person name="Goodwin S."/>
            <person name="Spatafora J."/>
            <person name="Crous P."/>
            <person name="Grigoriev I."/>
        </authorList>
    </citation>
    <scope>NUCLEOTIDE SEQUENCE</scope>
    <source>
        <strain evidence="2">CBS 122681</strain>
    </source>
</reference>
<keyword evidence="3" id="KW-1185">Reference proteome</keyword>
<feature type="region of interest" description="Disordered" evidence="1">
    <location>
        <begin position="44"/>
        <end position="151"/>
    </location>
</feature>
<accession>A0A6A6SKS5</accession>
<organism evidence="2 3">
    <name type="scientific">Lophiostoma macrostomum CBS 122681</name>
    <dbReference type="NCBI Taxonomy" id="1314788"/>
    <lineage>
        <taxon>Eukaryota</taxon>
        <taxon>Fungi</taxon>
        <taxon>Dikarya</taxon>
        <taxon>Ascomycota</taxon>
        <taxon>Pezizomycotina</taxon>
        <taxon>Dothideomycetes</taxon>
        <taxon>Pleosporomycetidae</taxon>
        <taxon>Pleosporales</taxon>
        <taxon>Lophiostomataceae</taxon>
        <taxon>Lophiostoma</taxon>
    </lineage>
</organism>
<feature type="compositionally biased region" description="Basic and acidic residues" evidence="1">
    <location>
        <begin position="134"/>
        <end position="151"/>
    </location>
</feature>
<name>A0A6A6SKS5_9PLEO</name>
<sequence>MDVSQLLNADPTPVLSPDKEQIFHGWVLPGQGQDMDIDIKHEEALQPPASIKEYDYSYGQGDSDRRSSTSSLTLPSTASSPSCPKAGSSAHRVAHRRLSMHCGHMQPYPTPGSTPVPDRAASEPQHKKRRQSRKREEVTDPVERAKMEEKADRENKQRDILAVFLSLLERDLQRLNPDFAKVATGFQGEGWKPLKKNNISDKKELKKENTGVDPSSYNKRDLLATTQDCINQFPQWAAVMLKICYALSPEVARKSEDVWKKMATPQFDQALEQLQQLAKLLGPGHARTLKL</sequence>
<protein>
    <submittedName>
        <fullName evidence="2">Uncharacterized protein</fullName>
    </submittedName>
</protein>
<evidence type="ECO:0000313" key="3">
    <source>
        <dbReference type="Proteomes" id="UP000799324"/>
    </source>
</evidence>